<protein>
    <submittedName>
        <fullName evidence="2">Uncharacterized protein</fullName>
    </submittedName>
</protein>
<feature type="transmembrane region" description="Helical" evidence="1">
    <location>
        <begin position="20"/>
        <end position="38"/>
    </location>
</feature>
<evidence type="ECO:0000313" key="3">
    <source>
        <dbReference type="Proteomes" id="UP001153365"/>
    </source>
</evidence>
<dbReference type="EMBL" id="CALTRL010004268">
    <property type="protein sequence ID" value="CAH7682751.1"/>
    <property type="molecule type" value="Genomic_DNA"/>
</dbReference>
<keyword evidence="1" id="KW-0472">Membrane</keyword>
<sequence length="91" mass="10642">MGVTIKRLFLSLKLNKKKSFSFLLLFIFRSLIIPRKTIESSRSVTLTTKDNFIFLLILLIFLFFKNSTFQHGKKKTQLGWGNAEISMPRKD</sequence>
<evidence type="ECO:0000256" key="1">
    <source>
        <dbReference type="SAM" id="Phobius"/>
    </source>
</evidence>
<dbReference type="AlphaFoldDB" id="A0AAV0BAE3"/>
<keyword evidence="3" id="KW-1185">Reference proteome</keyword>
<comment type="caution">
    <text evidence="2">The sequence shown here is derived from an EMBL/GenBank/DDBJ whole genome shotgun (WGS) entry which is preliminary data.</text>
</comment>
<evidence type="ECO:0000313" key="2">
    <source>
        <dbReference type="EMBL" id="CAH7682751.1"/>
    </source>
</evidence>
<dbReference type="Proteomes" id="UP001153365">
    <property type="component" value="Unassembled WGS sequence"/>
</dbReference>
<accession>A0AAV0BAE3</accession>
<keyword evidence="1" id="KW-0812">Transmembrane</keyword>
<reference evidence="2" key="1">
    <citation type="submission" date="2022-06" db="EMBL/GenBank/DDBJ databases">
        <authorList>
            <consortium name="SYNGENTA / RWTH Aachen University"/>
        </authorList>
    </citation>
    <scope>NUCLEOTIDE SEQUENCE</scope>
</reference>
<organism evidence="2 3">
    <name type="scientific">Phakopsora pachyrhizi</name>
    <name type="common">Asian soybean rust disease fungus</name>
    <dbReference type="NCBI Taxonomy" id="170000"/>
    <lineage>
        <taxon>Eukaryota</taxon>
        <taxon>Fungi</taxon>
        <taxon>Dikarya</taxon>
        <taxon>Basidiomycota</taxon>
        <taxon>Pucciniomycotina</taxon>
        <taxon>Pucciniomycetes</taxon>
        <taxon>Pucciniales</taxon>
        <taxon>Phakopsoraceae</taxon>
        <taxon>Phakopsora</taxon>
    </lineage>
</organism>
<keyword evidence="1" id="KW-1133">Transmembrane helix</keyword>
<gene>
    <name evidence="2" type="ORF">PPACK8108_LOCUS15834</name>
</gene>
<proteinExistence type="predicted"/>
<name>A0AAV0BAE3_PHAPC</name>
<feature type="transmembrane region" description="Helical" evidence="1">
    <location>
        <begin position="44"/>
        <end position="64"/>
    </location>
</feature>